<evidence type="ECO:0000259" key="7">
    <source>
        <dbReference type="PROSITE" id="PS51063"/>
    </source>
</evidence>
<dbReference type="InterPro" id="IPR036388">
    <property type="entry name" value="WH-like_DNA-bd_sf"/>
</dbReference>
<dbReference type="GO" id="GO:0003677">
    <property type="term" value="F:DNA binding"/>
    <property type="evidence" value="ECO:0007669"/>
    <property type="project" value="UniProtKB-KW"/>
</dbReference>
<evidence type="ECO:0000256" key="2">
    <source>
        <dbReference type="ARBA" id="ARBA00023125"/>
    </source>
</evidence>
<evidence type="ECO:0000313" key="8">
    <source>
        <dbReference type="EMBL" id="KEQ06386.1"/>
    </source>
</evidence>
<evidence type="ECO:0000256" key="3">
    <source>
        <dbReference type="ARBA" id="ARBA00023163"/>
    </source>
</evidence>
<feature type="domain" description="Cyclic nucleotide-binding" evidence="6">
    <location>
        <begin position="40"/>
        <end position="88"/>
    </location>
</feature>
<dbReference type="SUPFAM" id="SSF51206">
    <property type="entry name" value="cAMP-binding domain-like"/>
    <property type="match status" value="1"/>
</dbReference>
<evidence type="ECO:0000256" key="1">
    <source>
        <dbReference type="ARBA" id="ARBA00023015"/>
    </source>
</evidence>
<dbReference type="PROSITE" id="PS50042">
    <property type="entry name" value="CNMP_BINDING_3"/>
    <property type="match status" value="1"/>
</dbReference>
<dbReference type="InterPro" id="IPR014710">
    <property type="entry name" value="RmlC-like_jellyroll"/>
</dbReference>
<dbReference type="PANTHER" id="PTHR24567">
    <property type="entry name" value="CRP FAMILY TRANSCRIPTIONAL REGULATORY PROTEIN"/>
    <property type="match status" value="1"/>
</dbReference>
<dbReference type="EMBL" id="JOKJ01000016">
    <property type="protein sequence ID" value="KEQ06386.1"/>
    <property type="molecule type" value="Genomic_DNA"/>
</dbReference>
<dbReference type="SUPFAM" id="SSF46785">
    <property type="entry name" value="Winged helix' DNA-binding domain"/>
    <property type="match status" value="1"/>
</dbReference>
<evidence type="ECO:0000259" key="6">
    <source>
        <dbReference type="PROSITE" id="PS50042"/>
    </source>
</evidence>
<dbReference type="CDD" id="cd00092">
    <property type="entry name" value="HTH_CRP"/>
    <property type="match status" value="1"/>
</dbReference>
<keyword evidence="1" id="KW-0805">Transcription regulation</keyword>
<dbReference type="CDD" id="cd00038">
    <property type="entry name" value="CAP_ED"/>
    <property type="match status" value="1"/>
</dbReference>
<dbReference type="AlphaFoldDB" id="A0A922NZF0"/>
<dbReference type="PANTHER" id="PTHR24567:SF75">
    <property type="entry name" value="FUMARATE AND NITRATE REDUCTION REGULATORY PROTEIN"/>
    <property type="match status" value="1"/>
</dbReference>
<name>A0A922NZF0_9HYPH</name>
<keyword evidence="4" id="KW-0535">Nitrogen fixation</keyword>
<organism evidence="8 9">
    <name type="scientific">Pseudorhizobium pelagicum</name>
    <dbReference type="NCBI Taxonomy" id="1509405"/>
    <lineage>
        <taxon>Bacteria</taxon>
        <taxon>Pseudomonadati</taxon>
        <taxon>Pseudomonadota</taxon>
        <taxon>Alphaproteobacteria</taxon>
        <taxon>Hyphomicrobiales</taxon>
        <taxon>Rhizobiaceae</taxon>
        <taxon>Rhizobium/Agrobacterium group</taxon>
        <taxon>Pseudorhizobium</taxon>
    </lineage>
</organism>
<reference evidence="8 9" key="1">
    <citation type="submission" date="2014-06" db="EMBL/GenBank/DDBJ databases">
        <title>Rhizobium pelagicum/R2-400B4.</title>
        <authorList>
            <person name="Kimes N.E."/>
            <person name="Lopez-Perez M."/>
        </authorList>
    </citation>
    <scope>NUCLEOTIDE SEQUENCE [LARGE SCALE GENOMIC DNA]</scope>
    <source>
        <strain evidence="8 9">R2-400B4</strain>
    </source>
</reference>
<dbReference type="InterPro" id="IPR018490">
    <property type="entry name" value="cNMP-bd_dom_sf"/>
</dbReference>
<dbReference type="PROSITE" id="PS00042">
    <property type="entry name" value="HTH_CRP_1"/>
    <property type="match status" value="1"/>
</dbReference>
<dbReference type="InterPro" id="IPR036390">
    <property type="entry name" value="WH_DNA-bd_sf"/>
</dbReference>
<keyword evidence="2" id="KW-0238">DNA-binding</keyword>
<dbReference type="PRINTS" id="PR00034">
    <property type="entry name" value="HTHCRP"/>
</dbReference>
<dbReference type="PROSITE" id="PS51063">
    <property type="entry name" value="HTH_CRP_2"/>
    <property type="match status" value="1"/>
</dbReference>
<dbReference type="InterPro" id="IPR050397">
    <property type="entry name" value="Env_Response_Regulators"/>
</dbReference>
<comment type="caution">
    <text evidence="8">The sequence shown here is derived from an EMBL/GenBank/DDBJ whole genome shotgun (WGS) entry which is preliminary data.</text>
</comment>
<proteinExistence type="predicted"/>
<dbReference type="FunFam" id="1.10.10.10:FF:000028">
    <property type="entry name" value="Fumarate/nitrate reduction transcriptional regulator Fnr"/>
    <property type="match status" value="1"/>
</dbReference>
<keyword evidence="9" id="KW-1185">Reference proteome</keyword>
<dbReference type="InterPro" id="IPR000595">
    <property type="entry name" value="cNMP-bd_dom"/>
</dbReference>
<evidence type="ECO:0000256" key="5">
    <source>
        <dbReference type="SAM" id="MobiDB-lite"/>
    </source>
</evidence>
<keyword evidence="3" id="KW-0804">Transcription</keyword>
<dbReference type="GO" id="GO:0003700">
    <property type="term" value="F:DNA-binding transcription factor activity"/>
    <property type="evidence" value="ECO:0007669"/>
    <property type="project" value="InterPro"/>
</dbReference>
<dbReference type="SMART" id="SM00100">
    <property type="entry name" value="cNMP"/>
    <property type="match status" value="1"/>
</dbReference>
<accession>A0A922NZF0</accession>
<dbReference type="Pfam" id="PF13545">
    <property type="entry name" value="HTH_Crp_2"/>
    <property type="match status" value="1"/>
</dbReference>
<dbReference type="GO" id="GO:0005829">
    <property type="term" value="C:cytosol"/>
    <property type="evidence" value="ECO:0007669"/>
    <property type="project" value="TreeGrafter"/>
</dbReference>
<evidence type="ECO:0000256" key="4">
    <source>
        <dbReference type="ARBA" id="ARBA00023231"/>
    </source>
</evidence>
<dbReference type="SMART" id="SM00419">
    <property type="entry name" value="HTH_CRP"/>
    <property type="match status" value="1"/>
</dbReference>
<feature type="region of interest" description="Disordered" evidence="5">
    <location>
        <begin position="1"/>
        <end position="20"/>
    </location>
</feature>
<evidence type="ECO:0000313" key="9">
    <source>
        <dbReference type="Proteomes" id="UP000052167"/>
    </source>
</evidence>
<sequence>MEADMLMESTTRSRPAMAPSQVTPPASLHSLFARQPVENFVSGQILFFEGDEAKSIFEVVEGTLRIVRILPDGRRVITGFLHAGDLLGISFKSHYIYTAEAINNVTIRRLSRRAFETELANSDEIRPAVFHQMSDEMAAAQDQMVLLSTKNAEERLCSFLLKELQREMRAGGLAPIVKLPMTRLDIADYLGLTIETVSRTMTKLANKGVLTPSGRHAVEILRRGMLAQLAGDGDECEIEWRMTNTSREEFRRH</sequence>
<protein>
    <submittedName>
        <fullName evidence="8">Crp/Fnr family transcriptional regulator</fullName>
    </submittedName>
</protein>
<dbReference type="Pfam" id="PF00027">
    <property type="entry name" value="cNMP_binding"/>
    <property type="match status" value="1"/>
</dbReference>
<dbReference type="Proteomes" id="UP000052167">
    <property type="component" value="Unassembled WGS sequence"/>
</dbReference>
<dbReference type="InterPro" id="IPR018335">
    <property type="entry name" value="Tscrpt_reg_HTH_Crp-type_CS"/>
</dbReference>
<gene>
    <name evidence="8" type="ORF">GV68_06860</name>
</gene>
<feature type="domain" description="HTH crp-type" evidence="7">
    <location>
        <begin position="150"/>
        <end position="224"/>
    </location>
</feature>
<dbReference type="Gene3D" id="2.60.120.10">
    <property type="entry name" value="Jelly Rolls"/>
    <property type="match status" value="1"/>
</dbReference>
<dbReference type="Gene3D" id="1.10.10.10">
    <property type="entry name" value="Winged helix-like DNA-binding domain superfamily/Winged helix DNA-binding domain"/>
    <property type="match status" value="1"/>
</dbReference>
<dbReference type="InterPro" id="IPR012318">
    <property type="entry name" value="HTH_CRP"/>
</dbReference>